<dbReference type="NCBIfam" id="TIGR00254">
    <property type="entry name" value="GGDEF"/>
    <property type="match status" value="1"/>
</dbReference>
<proteinExistence type="predicted"/>
<sequence length="309" mass="34324">MSQNNRVIEPSTSSTKLFAIKNQQQSTPPLSKDFKGVMSQMDIAAPADFNHAFAQQWQTAADKKQLLSVLLCEIDYYPEYVEHYGIQGASFMLISIALSLKNICEKNHCLLSYNEQHGFTILAKGTTAVAVQAIGERLCEVVANAKTEHKHTQVNDFITLSVGISSLFPTTKSMLQNNAKNALNEAKIAGGNNVNSPSSMAAKSEPKVYHAATNETQNIEEKSETENQKMNTQKHDIFAPQETQLEKDVPKETKTYRGQIIENSQRVQPQDALKSNKAALDEGDIDTTTKNIKNKKKAVRMYRGQIVTD</sequence>
<comment type="caution">
    <text evidence="3">The sequence shown here is derived from an EMBL/GenBank/DDBJ whole genome shotgun (WGS) entry which is preliminary data.</text>
</comment>
<evidence type="ECO:0000256" key="1">
    <source>
        <dbReference type="SAM" id="MobiDB-lite"/>
    </source>
</evidence>
<organism evidence="3 4">
    <name type="scientific">Psychromonas marina</name>
    <dbReference type="NCBI Taxonomy" id="88364"/>
    <lineage>
        <taxon>Bacteria</taxon>
        <taxon>Pseudomonadati</taxon>
        <taxon>Pseudomonadota</taxon>
        <taxon>Gammaproteobacteria</taxon>
        <taxon>Alteromonadales</taxon>
        <taxon>Psychromonadaceae</taxon>
        <taxon>Psychromonas</taxon>
    </lineage>
</organism>
<dbReference type="SUPFAM" id="SSF55073">
    <property type="entry name" value="Nucleotide cyclase"/>
    <property type="match status" value="1"/>
</dbReference>
<dbReference type="InterPro" id="IPR000160">
    <property type="entry name" value="GGDEF_dom"/>
</dbReference>
<protein>
    <recommendedName>
        <fullName evidence="2">GGDEF domain-containing protein</fullName>
    </recommendedName>
</protein>
<reference evidence="4" key="1">
    <citation type="journal article" date="2019" name="Int. J. Syst. Evol. Microbiol.">
        <title>The Global Catalogue of Microorganisms (GCM) 10K type strain sequencing project: providing services to taxonomists for standard genome sequencing and annotation.</title>
        <authorList>
            <consortium name="The Broad Institute Genomics Platform"/>
            <consortium name="The Broad Institute Genome Sequencing Center for Infectious Disease"/>
            <person name="Wu L."/>
            <person name="Ma J."/>
        </authorList>
    </citation>
    <scope>NUCLEOTIDE SEQUENCE [LARGE SCALE GENOMIC DNA]</scope>
    <source>
        <strain evidence="4">NBRC 103166</strain>
    </source>
</reference>
<dbReference type="Pfam" id="PF00990">
    <property type="entry name" value="GGDEF"/>
    <property type="match status" value="1"/>
</dbReference>
<evidence type="ECO:0000313" key="3">
    <source>
        <dbReference type="EMBL" id="GLS92077.1"/>
    </source>
</evidence>
<dbReference type="InterPro" id="IPR043128">
    <property type="entry name" value="Rev_trsase/Diguanyl_cyclase"/>
</dbReference>
<feature type="region of interest" description="Disordered" evidence="1">
    <location>
        <begin position="264"/>
        <end position="284"/>
    </location>
</feature>
<dbReference type="InterPro" id="IPR029787">
    <property type="entry name" value="Nucleotide_cyclase"/>
</dbReference>
<evidence type="ECO:0000259" key="2">
    <source>
        <dbReference type="PROSITE" id="PS50887"/>
    </source>
</evidence>
<gene>
    <name evidence="3" type="ORF">GCM10007916_31470</name>
</gene>
<feature type="domain" description="GGDEF" evidence="2">
    <location>
        <begin position="65"/>
        <end position="199"/>
    </location>
</feature>
<dbReference type="PROSITE" id="PS50887">
    <property type="entry name" value="GGDEF"/>
    <property type="match status" value="1"/>
</dbReference>
<evidence type="ECO:0000313" key="4">
    <source>
        <dbReference type="Proteomes" id="UP001157353"/>
    </source>
</evidence>
<dbReference type="Gene3D" id="3.30.70.270">
    <property type="match status" value="1"/>
</dbReference>
<accession>A0ABQ6E3Q3</accession>
<name>A0ABQ6E3Q3_9GAMM</name>
<dbReference type="EMBL" id="BSPQ01000018">
    <property type="protein sequence ID" value="GLS92077.1"/>
    <property type="molecule type" value="Genomic_DNA"/>
</dbReference>
<dbReference type="SMART" id="SM00267">
    <property type="entry name" value="GGDEF"/>
    <property type="match status" value="1"/>
</dbReference>
<dbReference type="Proteomes" id="UP001157353">
    <property type="component" value="Unassembled WGS sequence"/>
</dbReference>
<keyword evidence="4" id="KW-1185">Reference proteome</keyword>